<dbReference type="InParanoid" id="F4RSM7"/>
<proteinExistence type="predicted"/>
<gene>
    <name evidence="2" type="ORF">MELLADRAFT_88691</name>
</gene>
<protein>
    <submittedName>
        <fullName evidence="2">Uncharacterized protein</fullName>
    </submittedName>
</protein>
<dbReference type="Proteomes" id="UP000001072">
    <property type="component" value="Unassembled WGS sequence"/>
</dbReference>
<dbReference type="VEuPathDB" id="FungiDB:MELLADRAFT_88691"/>
<dbReference type="KEGG" id="mlr:MELLADRAFT_88691"/>
<dbReference type="HOGENOM" id="CLU_095764_0_0_1"/>
<reference evidence="3" key="1">
    <citation type="journal article" date="2011" name="Proc. Natl. Acad. Sci. U.S.A.">
        <title>Obligate biotrophy features unraveled by the genomic analysis of rust fungi.</title>
        <authorList>
            <person name="Duplessis S."/>
            <person name="Cuomo C.A."/>
            <person name="Lin Y.-C."/>
            <person name="Aerts A."/>
            <person name="Tisserant E."/>
            <person name="Veneault-Fourrey C."/>
            <person name="Joly D.L."/>
            <person name="Hacquard S."/>
            <person name="Amselem J."/>
            <person name="Cantarel B.L."/>
            <person name="Chiu R."/>
            <person name="Coutinho P.M."/>
            <person name="Feau N."/>
            <person name="Field M."/>
            <person name="Frey P."/>
            <person name="Gelhaye E."/>
            <person name="Goldberg J."/>
            <person name="Grabherr M.G."/>
            <person name="Kodira C.D."/>
            <person name="Kohler A."/>
            <person name="Kuees U."/>
            <person name="Lindquist E.A."/>
            <person name="Lucas S.M."/>
            <person name="Mago R."/>
            <person name="Mauceli E."/>
            <person name="Morin E."/>
            <person name="Murat C."/>
            <person name="Pangilinan J.L."/>
            <person name="Park R."/>
            <person name="Pearson M."/>
            <person name="Quesneville H."/>
            <person name="Rouhier N."/>
            <person name="Sakthikumar S."/>
            <person name="Salamov A.A."/>
            <person name="Schmutz J."/>
            <person name="Selles B."/>
            <person name="Shapiro H."/>
            <person name="Tanguay P."/>
            <person name="Tuskan G.A."/>
            <person name="Henrissat B."/>
            <person name="Van de Peer Y."/>
            <person name="Rouze P."/>
            <person name="Ellis J.G."/>
            <person name="Dodds P.N."/>
            <person name="Schein J.E."/>
            <person name="Zhong S."/>
            <person name="Hamelin R.C."/>
            <person name="Grigoriev I.V."/>
            <person name="Szabo L.J."/>
            <person name="Martin F."/>
        </authorList>
    </citation>
    <scope>NUCLEOTIDE SEQUENCE [LARGE SCALE GENOMIC DNA]</scope>
    <source>
        <strain evidence="3">98AG31 / pathotype 3-4-7</strain>
    </source>
</reference>
<accession>F4RSM7</accession>
<organism evidence="3">
    <name type="scientific">Melampsora larici-populina (strain 98AG31 / pathotype 3-4-7)</name>
    <name type="common">Poplar leaf rust fungus</name>
    <dbReference type="NCBI Taxonomy" id="747676"/>
    <lineage>
        <taxon>Eukaryota</taxon>
        <taxon>Fungi</taxon>
        <taxon>Dikarya</taxon>
        <taxon>Basidiomycota</taxon>
        <taxon>Pucciniomycotina</taxon>
        <taxon>Pucciniomycetes</taxon>
        <taxon>Pucciniales</taxon>
        <taxon>Melampsoraceae</taxon>
        <taxon>Melampsora</taxon>
    </lineage>
</organism>
<dbReference type="GeneID" id="18934958"/>
<dbReference type="RefSeq" id="XP_007412065.1">
    <property type="nucleotide sequence ID" value="XM_007412003.1"/>
</dbReference>
<dbReference type="AlphaFoldDB" id="F4RSM7"/>
<feature type="region of interest" description="Disordered" evidence="1">
    <location>
        <begin position="243"/>
        <end position="271"/>
    </location>
</feature>
<feature type="compositionally biased region" description="Polar residues" evidence="1">
    <location>
        <begin position="262"/>
        <end position="271"/>
    </location>
</feature>
<keyword evidence="3" id="KW-1185">Reference proteome</keyword>
<evidence type="ECO:0000313" key="3">
    <source>
        <dbReference type="Proteomes" id="UP000001072"/>
    </source>
</evidence>
<evidence type="ECO:0000256" key="1">
    <source>
        <dbReference type="SAM" id="MobiDB-lite"/>
    </source>
</evidence>
<sequence length="271" mass="30950">MYIQVETHIYLPTYILEYVVDGRVDPDMFLSKATPARFLEVILAFYPHFDFTQDAREDDELLRKIFIEMVALRLSNVVMPLDVHTGYFQAPFNTPVLSEPQQSSKRVNSSADIDVSRTDMFNSNCLAYLRVGQYRHAAENITCFTNTYTFLNQDEILEISNACGDAEDNLHDTLSHLKGAYHVIDRIQLLSRQPDITPTEASNLDHRLKVAITGLRLNQQMFDSAVRDVGFLLALVEHHENRFVKHQSTPEKSGPNKKTTEQDSTPPEKSV</sequence>
<name>F4RSM7_MELLP</name>
<dbReference type="EMBL" id="GL883117">
    <property type="protein sequence ID" value="EGG04626.1"/>
    <property type="molecule type" value="Genomic_DNA"/>
</dbReference>
<evidence type="ECO:0000313" key="2">
    <source>
        <dbReference type="EMBL" id="EGG04626.1"/>
    </source>
</evidence>